<sequence length="230" mass="24677">MNFEICTDSVEGALAAVKYGAKRIELCAALSVGGLTPNIGLVEGCANTGIAVNAIVRHKEGGFVYNADDVSVMKLDIKSIKEAGGKGVVFGILTADHEISELNKELCSYAKSLGLEVTFHRAFDFVKDYKSAIKKVIEMGFDRLLTSGLKPKVVDGLDVITYLQENHGLEIEIQPGSGVNPQNALKLAATGIQNLHFTARKSSGGETSLGMGELMEVDEDKIKDIIDLFK</sequence>
<comment type="caution">
    <text evidence="3">The sequence shown here is derived from an EMBL/GenBank/DDBJ whole genome shotgun (WGS) entry which is preliminary data.</text>
</comment>
<reference evidence="3 4" key="1">
    <citation type="submission" date="2023-09" db="EMBL/GenBank/DDBJ databases">
        <authorList>
            <person name="Rey-Velasco X."/>
        </authorList>
    </citation>
    <scope>NUCLEOTIDE SEQUENCE [LARGE SCALE GENOMIC DNA]</scope>
    <source>
        <strain evidence="3 4">P050</strain>
    </source>
</reference>
<keyword evidence="4" id="KW-1185">Reference proteome</keyword>
<comment type="subcellular location">
    <subcellularLocation>
        <location evidence="2">Cytoplasm</location>
    </subcellularLocation>
</comment>
<evidence type="ECO:0000256" key="1">
    <source>
        <dbReference type="ARBA" id="ARBA00007768"/>
    </source>
</evidence>
<proteinExistence type="inferred from homology"/>
<evidence type="ECO:0000256" key="2">
    <source>
        <dbReference type="HAMAP-Rule" id="MF_00795"/>
    </source>
</evidence>
<evidence type="ECO:0000313" key="3">
    <source>
        <dbReference type="EMBL" id="MDT0552055.1"/>
    </source>
</evidence>
<dbReference type="RefSeq" id="WP_311591878.1">
    <property type="nucleotide sequence ID" value="NZ_JAVRHV010000001.1"/>
</dbReference>
<gene>
    <name evidence="2" type="primary">cutC</name>
    <name evidence="3" type="ORF">RM519_02240</name>
</gene>
<comment type="similarity">
    <text evidence="1 2">Belongs to the CutC family.</text>
</comment>
<comment type="caution">
    <text evidence="2">Once thought to be involved in copper homeostasis, experiments in E.coli have shown this is not the case.</text>
</comment>
<dbReference type="PANTHER" id="PTHR12598">
    <property type="entry name" value="COPPER HOMEOSTASIS PROTEIN CUTC"/>
    <property type="match status" value="1"/>
</dbReference>
<evidence type="ECO:0000313" key="4">
    <source>
        <dbReference type="Proteomes" id="UP001252186"/>
    </source>
</evidence>
<dbReference type="InterPro" id="IPR036822">
    <property type="entry name" value="CutC-like_dom_sf"/>
</dbReference>
<dbReference type="EMBL" id="JAVRHV010000001">
    <property type="protein sequence ID" value="MDT0552055.1"/>
    <property type="molecule type" value="Genomic_DNA"/>
</dbReference>
<dbReference type="Pfam" id="PF03932">
    <property type="entry name" value="CutC"/>
    <property type="match status" value="1"/>
</dbReference>
<dbReference type="PANTHER" id="PTHR12598:SF0">
    <property type="entry name" value="COPPER HOMEOSTASIS PROTEIN CUTC HOMOLOG"/>
    <property type="match status" value="1"/>
</dbReference>
<dbReference type="HAMAP" id="MF_00795">
    <property type="entry name" value="CutC"/>
    <property type="match status" value="1"/>
</dbReference>
<dbReference type="InterPro" id="IPR005627">
    <property type="entry name" value="CutC-like"/>
</dbReference>
<organism evidence="3 4">
    <name type="scientific">Urechidicola vernalis</name>
    <dbReference type="NCBI Taxonomy" id="3075600"/>
    <lineage>
        <taxon>Bacteria</taxon>
        <taxon>Pseudomonadati</taxon>
        <taxon>Bacteroidota</taxon>
        <taxon>Flavobacteriia</taxon>
        <taxon>Flavobacteriales</taxon>
        <taxon>Flavobacteriaceae</taxon>
        <taxon>Urechidicola</taxon>
    </lineage>
</organism>
<dbReference type="SUPFAM" id="SSF110395">
    <property type="entry name" value="CutC-like"/>
    <property type="match status" value="1"/>
</dbReference>
<dbReference type="Proteomes" id="UP001252186">
    <property type="component" value="Unassembled WGS sequence"/>
</dbReference>
<name>A0ABU2Y472_9FLAO</name>
<dbReference type="Gene3D" id="3.20.20.380">
    <property type="entry name" value="Copper homeostasis (CutC) domain"/>
    <property type="match status" value="1"/>
</dbReference>
<accession>A0ABU2Y472</accession>
<protein>
    <recommendedName>
        <fullName evidence="2">PF03932 family protein CutC</fullName>
    </recommendedName>
</protein>
<keyword evidence="2" id="KW-0963">Cytoplasm</keyword>